<feature type="compositionally biased region" description="Polar residues" evidence="1">
    <location>
        <begin position="90"/>
        <end position="99"/>
    </location>
</feature>
<comment type="caution">
    <text evidence="3">The sequence shown here is derived from an EMBL/GenBank/DDBJ whole genome shotgun (WGS) entry which is preliminary data.</text>
</comment>
<reference evidence="3 4" key="1">
    <citation type="submission" date="2018-12" db="EMBL/GenBank/DDBJ databases">
        <title>Deinococcus radiophilus ATCC 27603 genome sequencing and assembly.</title>
        <authorList>
            <person name="Maclea K.S."/>
            <person name="Maynard C.R."/>
        </authorList>
    </citation>
    <scope>NUCLEOTIDE SEQUENCE [LARGE SCALE GENOMIC DNA]</scope>
    <source>
        <strain evidence="3 4">ATCC 27603</strain>
    </source>
</reference>
<dbReference type="EMBL" id="RXPE01000001">
    <property type="protein sequence ID" value="RTR30702.1"/>
    <property type="molecule type" value="Genomic_DNA"/>
</dbReference>
<gene>
    <name evidence="3" type="ORF">EJ104_00125</name>
</gene>
<dbReference type="AlphaFoldDB" id="A0A431W5G7"/>
<dbReference type="RefSeq" id="WP_126350730.1">
    <property type="nucleotide sequence ID" value="NZ_CP086380.1"/>
</dbReference>
<evidence type="ECO:0000259" key="2">
    <source>
        <dbReference type="Pfam" id="PF09860"/>
    </source>
</evidence>
<dbReference type="Pfam" id="PF09860">
    <property type="entry name" value="DUF2087"/>
    <property type="match status" value="1"/>
</dbReference>
<evidence type="ECO:0000256" key="1">
    <source>
        <dbReference type="SAM" id="MobiDB-lite"/>
    </source>
</evidence>
<protein>
    <submittedName>
        <fullName evidence="3">DUF2087 domain-containing protein</fullName>
    </submittedName>
</protein>
<evidence type="ECO:0000313" key="3">
    <source>
        <dbReference type="EMBL" id="RTR30702.1"/>
    </source>
</evidence>
<organism evidence="3 4">
    <name type="scientific">Deinococcus radiophilus</name>
    <dbReference type="NCBI Taxonomy" id="32062"/>
    <lineage>
        <taxon>Bacteria</taxon>
        <taxon>Thermotogati</taxon>
        <taxon>Deinococcota</taxon>
        <taxon>Deinococci</taxon>
        <taxon>Deinococcales</taxon>
        <taxon>Deinococcaceae</taxon>
        <taxon>Deinococcus</taxon>
    </lineage>
</organism>
<evidence type="ECO:0000313" key="4">
    <source>
        <dbReference type="Proteomes" id="UP000277766"/>
    </source>
</evidence>
<name>A0A431W5G7_9DEIO</name>
<feature type="region of interest" description="Disordered" evidence="1">
    <location>
        <begin position="80"/>
        <end position="99"/>
    </location>
</feature>
<proteinExistence type="predicted"/>
<feature type="domain" description="DUF2087" evidence="2">
    <location>
        <begin position="14"/>
        <end position="84"/>
    </location>
</feature>
<dbReference type="InterPro" id="IPR018656">
    <property type="entry name" value="DUF2087"/>
</dbReference>
<dbReference type="OrthoDB" id="529288at2"/>
<keyword evidence="4" id="KW-1185">Reference proteome</keyword>
<accession>A0A431W5G7</accession>
<dbReference type="Proteomes" id="UP000277766">
    <property type="component" value="Unassembled WGS sequence"/>
</dbReference>
<sequence length="99" mass="11168">MFKSFDGFTDDFGRITSWPSDRRAQHQMAILNHLTDLFESGRVYSPQEVGVMLRDHADESLEATLLTELLDGEYLTGGEQGYWRADSRPTGANTPTREG</sequence>